<dbReference type="CDD" id="cd22671">
    <property type="entry name" value="FHA_APTX-like"/>
    <property type="match status" value="1"/>
</dbReference>
<dbReference type="Proteomes" id="UP001152484">
    <property type="component" value="Unassembled WGS sequence"/>
</dbReference>
<evidence type="ECO:0000256" key="1">
    <source>
        <dbReference type="SAM" id="MobiDB-lite"/>
    </source>
</evidence>
<reference evidence="2" key="1">
    <citation type="submission" date="2022-07" db="EMBL/GenBank/DDBJ databases">
        <authorList>
            <person name="Macas J."/>
            <person name="Novak P."/>
            <person name="Neumann P."/>
        </authorList>
    </citation>
    <scope>NUCLEOTIDE SEQUENCE</scope>
</reference>
<organism evidence="2 3">
    <name type="scientific">Cuscuta europaea</name>
    <name type="common">European dodder</name>
    <dbReference type="NCBI Taxonomy" id="41803"/>
    <lineage>
        <taxon>Eukaryota</taxon>
        <taxon>Viridiplantae</taxon>
        <taxon>Streptophyta</taxon>
        <taxon>Embryophyta</taxon>
        <taxon>Tracheophyta</taxon>
        <taxon>Spermatophyta</taxon>
        <taxon>Magnoliopsida</taxon>
        <taxon>eudicotyledons</taxon>
        <taxon>Gunneridae</taxon>
        <taxon>Pentapetalae</taxon>
        <taxon>asterids</taxon>
        <taxon>lamiids</taxon>
        <taxon>Solanales</taxon>
        <taxon>Convolvulaceae</taxon>
        <taxon>Cuscuteae</taxon>
        <taxon>Cuscuta</taxon>
        <taxon>Cuscuta subgen. Cuscuta</taxon>
    </lineage>
</organism>
<dbReference type="Gene3D" id="2.60.200.20">
    <property type="match status" value="1"/>
</dbReference>
<sequence>MKMEIESGDGSKTLLIPGSITHFGRGAGFNYDDDRTVSRRQISIHPYPSSDHERDGPPVRFEVVGKNPVWVHNSKSGGVKTYRRSERGELESGDMFCVSAKNPVWFTLRRTDSESQGNAGKKKDTLVSNSTDPDYEQRGVEEFDPDSINLSDIDPVKEFGLMVMGHEFDAYPKKMIKDIKNWDWDIEESGDENENDEGGRRRWKRKRSCKNDGDGDDDEWRGESEAEEEKEAINKSRKPQIAKYMSTRSKNYGKPSKGAGKEKILAQTEGTCDEDSDDEDSDETLGGFIVVDEEIGEDDTAEDDDEEEEFDEEEDDLEEE</sequence>
<dbReference type="PANTHER" id="PTHR37733">
    <property type="entry name" value="SMAD/FHA DOMAIN-CONTAINING PROTEIN"/>
    <property type="match status" value="1"/>
</dbReference>
<evidence type="ECO:0000313" key="3">
    <source>
        <dbReference type="Proteomes" id="UP001152484"/>
    </source>
</evidence>
<feature type="region of interest" description="Disordered" evidence="1">
    <location>
        <begin position="187"/>
        <end position="320"/>
    </location>
</feature>
<proteinExistence type="predicted"/>
<dbReference type="InterPro" id="IPR008984">
    <property type="entry name" value="SMAD_FHA_dom_sf"/>
</dbReference>
<dbReference type="AlphaFoldDB" id="A0A9P0Z703"/>
<gene>
    <name evidence="2" type="ORF">CEURO_LOCUS10587</name>
</gene>
<accession>A0A9P0Z703</accession>
<dbReference type="EMBL" id="CAMAPE010000019">
    <property type="protein sequence ID" value="CAH9088605.1"/>
    <property type="molecule type" value="Genomic_DNA"/>
</dbReference>
<name>A0A9P0Z703_CUSEU</name>
<feature type="compositionally biased region" description="Acidic residues" evidence="1">
    <location>
        <begin position="187"/>
        <end position="196"/>
    </location>
</feature>
<feature type="region of interest" description="Disordered" evidence="1">
    <location>
        <begin position="112"/>
        <end position="151"/>
    </location>
</feature>
<feature type="compositionally biased region" description="Acidic residues" evidence="1">
    <location>
        <begin position="271"/>
        <end position="283"/>
    </location>
</feature>
<feature type="compositionally biased region" description="Acidic residues" evidence="1">
    <location>
        <begin position="214"/>
        <end position="230"/>
    </location>
</feature>
<dbReference type="SUPFAM" id="SSF49879">
    <property type="entry name" value="SMAD/FHA domain"/>
    <property type="match status" value="1"/>
</dbReference>
<protein>
    <submittedName>
        <fullName evidence="2">Uncharacterized protein</fullName>
    </submittedName>
</protein>
<evidence type="ECO:0000313" key="2">
    <source>
        <dbReference type="EMBL" id="CAH9088605.1"/>
    </source>
</evidence>
<keyword evidence="3" id="KW-1185">Reference proteome</keyword>
<comment type="caution">
    <text evidence="2">The sequence shown here is derived from an EMBL/GenBank/DDBJ whole genome shotgun (WGS) entry which is preliminary data.</text>
</comment>
<feature type="compositionally biased region" description="Acidic residues" evidence="1">
    <location>
        <begin position="291"/>
        <end position="320"/>
    </location>
</feature>
<dbReference type="OrthoDB" id="688570at2759"/>
<dbReference type="PANTHER" id="PTHR37733:SF1">
    <property type="entry name" value="SMAD_FHA DOMAIN-CONTAINING PROTEIN"/>
    <property type="match status" value="1"/>
</dbReference>